<accession>A0A0F9AWR1</accession>
<sequence length="147" mass="16689">MKRKRETFTLTRDATGQSIKALVLPQTTGGKFMKLWQDTGLDKRLKPLQGVSMRVLFHLTMVAGWENKVSGTVETAKAMELKQPNVAKAYRELANADFLYQREGVYYLSPLFCWKGNEEQYEEAVRRLSRKTVENAVATLELTGAQA</sequence>
<gene>
    <name evidence="1" type="ORF">LCGC14_2519830</name>
</gene>
<dbReference type="EMBL" id="LAZR01040623">
    <property type="protein sequence ID" value="KKL14029.1"/>
    <property type="molecule type" value="Genomic_DNA"/>
</dbReference>
<name>A0A0F9AWR1_9ZZZZ</name>
<protein>
    <recommendedName>
        <fullName evidence="2">Plasmid replication protein RepL domain-containing protein</fullName>
    </recommendedName>
</protein>
<organism evidence="1">
    <name type="scientific">marine sediment metagenome</name>
    <dbReference type="NCBI Taxonomy" id="412755"/>
    <lineage>
        <taxon>unclassified sequences</taxon>
        <taxon>metagenomes</taxon>
        <taxon>ecological metagenomes</taxon>
    </lineage>
</organism>
<dbReference type="AlphaFoldDB" id="A0A0F9AWR1"/>
<evidence type="ECO:0008006" key="2">
    <source>
        <dbReference type="Google" id="ProtNLM"/>
    </source>
</evidence>
<proteinExistence type="predicted"/>
<reference evidence="1" key="1">
    <citation type="journal article" date="2015" name="Nature">
        <title>Complex archaea that bridge the gap between prokaryotes and eukaryotes.</title>
        <authorList>
            <person name="Spang A."/>
            <person name="Saw J.H."/>
            <person name="Jorgensen S.L."/>
            <person name="Zaremba-Niedzwiedzka K."/>
            <person name="Martijn J."/>
            <person name="Lind A.E."/>
            <person name="van Eijk R."/>
            <person name="Schleper C."/>
            <person name="Guy L."/>
            <person name="Ettema T.J."/>
        </authorList>
    </citation>
    <scope>NUCLEOTIDE SEQUENCE</scope>
</reference>
<evidence type="ECO:0000313" key="1">
    <source>
        <dbReference type="EMBL" id="KKL14029.1"/>
    </source>
</evidence>
<comment type="caution">
    <text evidence="1">The sequence shown here is derived from an EMBL/GenBank/DDBJ whole genome shotgun (WGS) entry which is preliminary data.</text>
</comment>